<dbReference type="InterPro" id="IPR011009">
    <property type="entry name" value="Kinase-like_dom_sf"/>
</dbReference>
<dbReference type="AlphaFoldDB" id="A0A5K1JWR1"/>
<dbReference type="PANTHER" id="PTHR38248">
    <property type="entry name" value="FUNK1 6"/>
    <property type="match status" value="1"/>
</dbReference>
<feature type="region of interest" description="Disordered" evidence="1">
    <location>
        <begin position="892"/>
        <end position="948"/>
    </location>
</feature>
<gene>
    <name evidence="3" type="primary">I1RI73</name>
</gene>
<feature type="region of interest" description="Disordered" evidence="1">
    <location>
        <begin position="806"/>
        <end position="858"/>
    </location>
</feature>
<organism evidence="3">
    <name type="scientific">Ganoderma boninense</name>
    <dbReference type="NCBI Taxonomy" id="34458"/>
    <lineage>
        <taxon>Eukaryota</taxon>
        <taxon>Fungi</taxon>
        <taxon>Dikarya</taxon>
        <taxon>Basidiomycota</taxon>
        <taxon>Agaricomycotina</taxon>
        <taxon>Agaricomycetes</taxon>
        <taxon>Polyporales</taxon>
        <taxon>Polyporaceae</taxon>
        <taxon>Ganoderma</taxon>
    </lineage>
</organism>
<protein>
    <recommendedName>
        <fullName evidence="2">Fungal-type protein kinase domain-containing protein</fullName>
    </recommendedName>
</protein>
<name>A0A5K1JWR1_9APHY</name>
<feature type="domain" description="Fungal-type protein kinase" evidence="2">
    <location>
        <begin position="303"/>
        <end position="661"/>
    </location>
</feature>
<feature type="region of interest" description="Disordered" evidence="1">
    <location>
        <begin position="1"/>
        <end position="71"/>
    </location>
</feature>
<feature type="compositionally biased region" description="Acidic residues" evidence="1">
    <location>
        <begin position="903"/>
        <end position="923"/>
    </location>
</feature>
<dbReference type="PANTHER" id="PTHR38248:SF2">
    <property type="entry name" value="FUNK1 11"/>
    <property type="match status" value="1"/>
</dbReference>
<sequence length="948" mass="106051">MVGRDSPPTTPTASHGELVGNAATINPEPAESQCSEFSQSQYSELEESSQATQESQPRGLRKTGTGGGAWNAPVAHVMMTETSGQTYGFGDQRDSVRYGRLANEARRWVLGPMPPVKFLEEFLNPQGRMWKEHREKMPEPREAFNEVPKREGSEKKIYEPLAKAINRGRCPGFTVCITSEAADASGPLPGLTGSSKPDLSCFANEHVDLVDDYTAPTSRQTNPAPTANTSTPKSKRKLDSTCELQGPPGSSELVPMKRAHMGYAALVIEVKGSSSDDSFRDPKSGDDRAKFHFVTQSTDIEALKRLGQQVSYATELCKRQHRHFCFTISICSHYARFIRWDRAGAIVSERFSVLDQPELLCDFLWRFAWASLAERGYDLTVEPATDQQAMVFKLAIEAHVKRQSMSGSEGSRHYAAEQPAGHYLLVSRPIAVPLSVAGRCTRAYWAVDSRTERVWLLKDTWRYDVPGEDPIEHDEDILNSVVRDDQLPESDILMIEYNHEDVQTTLTQNFLGHSWVCRAKRTLDEMKKFIIKRTHYRLVLNVAGYPLLRFHNSNELLYATYDAFGALKAAFEQRRRLHRDVTPGNIILYKDSERGSGSTSAATRPSMYRTGYVIDWELSRRCERQDSYIGDDGESFPVSSGGRPRHTFGDDMESMIYVVLYCALLWLPLKTLEPWVVQRSLEFFDDFTLWEDGVSRGGLLKNVNLRDRSYTSKLHWTTPTIEKWLSEALGRRRPPNSKAVTEKGITIMKGFYTWWGNLLEECQDLKPAKRSDNANVEDLKEVFKARRPAATMDNVAYQSTISAASSLSNRTVNKRPRGDDGVLLPKDPEAGPSSKRLHVSGTNNGPSGGYLPPMSWRSTKDTSIDTTVASTSWSSSHTSSALREFVEMDHGAEEDSTYTAFESDAESGEEEGSSAELLEAEAEAEGRSELQNSAVKGKGRARGVQGWE</sequence>
<feature type="region of interest" description="Disordered" evidence="1">
    <location>
        <begin position="215"/>
        <end position="254"/>
    </location>
</feature>
<accession>A0A5K1JWR1</accession>
<dbReference type="InterPro" id="IPR040976">
    <property type="entry name" value="Pkinase_fungal"/>
</dbReference>
<evidence type="ECO:0000256" key="1">
    <source>
        <dbReference type="SAM" id="MobiDB-lite"/>
    </source>
</evidence>
<dbReference type="EMBL" id="LR724960">
    <property type="protein sequence ID" value="VWO95586.1"/>
    <property type="molecule type" value="Genomic_DNA"/>
</dbReference>
<evidence type="ECO:0000313" key="3">
    <source>
        <dbReference type="EMBL" id="VWO95586.1"/>
    </source>
</evidence>
<evidence type="ECO:0000259" key="2">
    <source>
        <dbReference type="Pfam" id="PF17667"/>
    </source>
</evidence>
<dbReference type="Pfam" id="PF17667">
    <property type="entry name" value="Pkinase_fungal"/>
    <property type="match status" value="1"/>
</dbReference>
<dbReference type="SUPFAM" id="SSF56112">
    <property type="entry name" value="Protein kinase-like (PK-like)"/>
    <property type="match status" value="1"/>
</dbReference>
<proteinExistence type="predicted"/>
<feature type="compositionally biased region" description="Low complexity" evidence="1">
    <location>
        <begin position="221"/>
        <end position="232"/>
    </location>
</feature>
<reference evidence="3" key="1">
    <citation type="submission" date="2019-10" db="EMBL/GenBank/DDBJ databases">
        <authorList>
            <person name="Nor Muhammad N."/>
        </authorList>
    </citation>
    <scope>NUCLEOTIDE SEQUENCE</scope>
</reference>